<accession>A0A151MMY9</accession>
<keyword evidence="2" id="KW-1185">Reference proteome</keyword>
<name>A0A151MMY9_ALLMI</name>
<dbReference type="EMBL" id="AKHW03005669">
    <property type="protein sequence ID" value="KYO25799.1"/>
    <property type="molecule type" value="Genomic_DNA"/>
</dbReference>
<proteinExistence type="predicted"/>
<evidence type="ECO:0000313" key="1">
    <source>
        <dbReference type="EMBL" id="KYO25799.1"/>
    </source>
</evidence>
<gene>
    <name evidence="1" type="ORF">Y1Q_0023608</name>
</gene>
<reference evidence="1 2" key="1">
    <citation type="journal article" date="2012" name="Genome Biol.">
        <title>Sequencing three crocodilian genomes to illuminate the evolution of archosaurs and amniotes.</title>
        <authorList>
            <person name="St John J.A."/>
            <person name="Braun E.L."/>
            <person name="Isberg S.R."/>
            <person name="Miles L.G."/>
            <person name="Chong A.Y."/>
            <person name="Gongora J."/>
            <person name="Dalzell P."/>
            <person name="Moran C."/>
            <person name="Bed'hom B."/>
            <person name="Abzhanov A."/>
            <person name="Burgess S.C."/>
            <person name="Cooksey A.M."/>
            <person name="Castoe T.A."/>
            <person name="Crawford N.G."/>
            <person name="Densmore L.D."/>
            <person name="Drew J.C."/>
            <person name="Edwards S.V."/>
            <person name="Faircloth B.C."/>
            <person name="Fujita M.K."/>
            <person name="Greenwold M.J."/>
            <person name="Hoffmann F.G."/>
            <person name="Howard J.M."/>
            <person name="Iguchi T."/>
            <person name="Janes D.E."/>
            <person name="Khan S.Y."/>
            <person name="Kohno S."/>
            <person name="de Koning A.J."/>
            <person name="Lance S.L."/>
            <person name="McCarthy F.M."/>
            <person name="McCormack J.E."/>
            <person name="Merchant M.E."/>
            <person name="Peterson D.G."/>
            <person name="Pollock D.D."/>
            <person name="Pourmand N."/>
            <person name="Raney B.J."/>
            <person name="Roessler K.A."/>
            <person name="Sanford J.R."/>
            <person name="Sawyer R.H."/>
            <person name="Schmidt C.J."/>
            <person name="Triplett E.W."/>
            <person name="Tuberville T.D."/>
            <person name="Venegas-Anaya M."/>
            <person name="Howard J.T."/>
            <person name="Jarvis E.D."/>
            <person name="Guillette L.J.Jr."/>
            <person name="Glenn T.C."/>
            <person name="Green R.E."/>
            <person name="Ray D.A."/>
        </authorList>
    </citation>
    <scope>NUCLEOTIDE SEQUENCE [LARGE SCALE GENOMIC DNA]</scope>
    <source>
        <strain evidence="1">KSC_2009_1</strain>
    </source>
</reference>
<evidence type="ECO:0000313" key="2">
    <source>
        <dbReference type="Proteomes" id="UP000050525"/>
    </source>
</evidence>
<sequence>MVHGWRCTKPQSLQVLAQHVGLAGSDSATDISSLPKPTRPVGLPVMSYLSHIQIGEALASVPAPAPGSTG</sequence>
<organism evidence="1 2">
    <name type="scientific">Alligator mississippiensis</name>
    <name type="common">American alligator</name>
    <dbReference type="NCBI Taxonomy" id="8496"/>
    <lineage>
        <taxon>Eukaryota</taxon>
        <taxon>Metazoa</taxon>
        <taxon>Chordata</taxon>
        <taxon>Craniata</taxon>
        <taxon>Vertebrata</taxon>
        <taxon>Euteleostomi</taxon>
        <taxon>Archelosauria</taxon>
        <taxon>Archosauria</taxon>
        <taxon>Crocodylia</taxon>
        <taxon>Alligatoridae</taxon>
        <taxon>Alligatorinae</taxon>
        <taxon>Alligator</taxon>
    </lineage>
</organism>
<comment type="caution">
    <text evidence="1">The sequence shown here is derived from an EMBL/GenBank/DDBJ whole genome shotgun (WGS) entry which is preliminary data.</text>
</comment>
<dbReference type="Proteomes" id="UP000050525">
    <property type="component" value="Unassembled WGS sequence"/>
</dbReference>
<dbReference type="AlphaFoldDB" id="A0A151MMY9"/>
<protein>
    <submittedName>
        <fullName evidence="1">Uncharacterized protein</fullName>
    </submittedName>
</protein>